<feature type="transmembrane region" description="Helical" evidence="6">
    <location>
        <begin position="100"/>
        <end position="118"/>
    </location>
</feature>
<feature type="transmembrane region" description="Helical" evidence="6">
    <location>
        <begin position="658"/>
        <end position="678"/>
    </location>
</feature>
<dbReference type="Proteomes" id="UP001310890">
    <property type="component" value="Unassembled WGS sequence"/>
</dbReference>
<evidence type="ECO:0000259" key="7">
    <source>
        <dbReference type="Pfam" id="PF10334"/>
    </source>
</evidence>
<feature type="transmembrane region" description="Helical" evidence="6">
    <location>
        <begin position="740"/>
        <end position="756"/>
    </location>
</feature>
<feature type="transmembrane region" description="Helical" evidence="6">
    <location>
        <begin position="130"/>
        <end position="152"/>
    </location>
</feature>
<feature type="domain" description="Integral membrane bound transporter" evidence="9">
    <location>
        <begin position="685"/>
        <end position="821"/>
    </location>
</feature>
<gene>
    <name evidence="10" type="ORF">LTR62_000119</name>
</gene>
<dbReference type="Pfam" id="PF10337">
    <property type="entry name" value="ArAE_2_N"/>
    <property type="match status" value="1"/>
</dbReference>
<evidence type="ECO:0000259" key="8">
    <source>
        <dbReference type="Pfam" id="PF10337"/>
    </source>
</evidence>
<feature type="compositionally biased region" description="Polar residues" evidence="5">
    <location>
        <begin position="1"/>
        <end position="25"/>
    </location>
</feature>
<feature type="transmembrane region" description="Helical" evidence="6">
    <location>
        <begin position="762"/>
        <end position="780"/>
    </location>
</feature>
<feature type="transmembrane region" description="Helical" evidence="6">
    <location>
        <begin position="712"/>
        <end position="733"/>
    </location>
</feature>
<proteinExistence type="predicted"/>
<feature type="region of interest" description="Disordered" evidence="5">
    <location>
        <begin position="1"/>
        <end position="54"/>
    </location>
</feature>
<keyword evidence="4 6" id="KW-0472">Membrane</keyword>
<dbReference type="GO" id="GO:0016020">
    <property type="term" value="C:membrane"/>
    <property type="evidence" value="ECO:0007669"/>
    <property type="project" value="UniProtKB-SubCell"/>
</dbReference>
<dbReference type="PANTHER" id="PTHR37994">
    <property type="entry name" value="ARAE_2_N DOMAIN-CONTAINING PROTEIN-RELATED"/>
    <property type="match status" value="1"/>
</dbReference>
<dbReference type="AlphaFoldDB" id="A0AAN7TR12"/>
<protein>
    <recommendedName>
        <fullName evidence="12">ER transporter 6TM N-terminal domain-containing protein</fullName>
    </recommendedName>
</protein>
<evidence type="ECO:0000256" key="3">
    <source>
        <dbReference type="ARBA" id="ARBA00022989"/>
    </source>
</evidence>
<dbReference type="EMBL" id="JAVRRL010000001">
    <property type="protein sequence ID" value="KAK5118908.1"/>
    <property type="molecule type" value="Genomic_DNA"/>
</dbReference>
<feature type="region of interest" description="Disordered" evidence="5">
    <location>
        <begin position="459"/>
        <end position="482"/>
    </location>
</feature>
<feature type="transmembrane region" description="Helical" evidence="6">
    <location>
        <begin position="211"/>
        <end position="233"/>
    </location>
</feature>
<feature type="transmembrane region" description="Helical" evidence="6">
    <location>
        <begin position="800"/>
        <end position="824"/>
    </location>
</feature>
<dbReference type="InterPro" id="IPR018823">
    <property type="entry name" value="ArAE_2_N"/>
</dbReference>
<reference evidence="10" key="1">
    <citation type="submission" date="2023-08" db="EMBL/GenBank/DDBJ databases">
        <title>Black Yeasts Isolated from many extreme environments.</title>
        <authorList>
            <person name="Coleine C."/>
            <person name="Stajich J.E."/>
            <person name="Selbmann L."/>
        </authorList>
    </citation>
    <scope>NUCLEOTIDE SEQUENCE</scope>
    <source>
        <strain evidence="10">CCFEE 5401</strain>
    </source>
</reference>
<feature type="transmembrane region" description="Helical" evidence="6">
    <location>
        <begin position="245"/>
        <end position="266"/>
    </location>
</feature>
<sequence>MSSGANGDNAATISPTTSSRTMSNEQRPDGHQNAAYQARRSTTKTTANAPKPKENLPSKIKRIWLAKTGIDTRTYMQLFKGAIAPTVAIAAYQGTPFADIYTTIGYLVAITTILSLPVQPRAKFLQTMLINSLFTCIGVCVALLAMFCAVHARINTEGRTGPGKGGSGTSGLAAGGAATTTYNSSASAVADIWLFVQIYAISAFRANRPQFTIPSILFAIFANVSMIYAPQFSTMVQAEAFAKKLLEAFFTGFAISTGVSLLVFPLSSRQVVFGEITGYIMSLRKAMAANLEYLHTLEDSDMFAPHRVNTAGDEVIGSKEADAFKATMNALTGLHAKFSGDLVFAKREVALGKLGPDDLQQLHKHLREALIPTIGLSSMSDIFQRTAENRGWDREVDFAHTTAEEAANDSEKMRIESITEWHYLMKRLREPYGRATAIIDEGLEHVLIVLQLAPKRKARPPDDIAEASGDEPQPGEPGFSDFYKRRSASALDNRKDMLRSWCAVHGIELASNFFDDPYRKDYVAPEWMNADFQSPERQRLRRQLFLCLHMGFLLRNVNRRVGNLIDYAEKLQTSGKLSKTRLIVPGFKRLRKWLMSIFSRDDESHDDQKIDAGGNNVTVYLGQAYKAKKDPEHLPPTNLWEKWSNGIRQIGHFFASPASAFGFRVACATMSISIVGYLHATQIFFTRERLFWSQIMITISMTPTAGQSVRGFLFRVFGTFAAMVLSWIAYYIVDGKTAGIIVFFFIFVHFGLYIVLKYPAYIPVGMISQVTMALILGYELQVRKVGVAVATSNGQAYHPIYILGPIRLATVAGGLFLAWIWTVFPYPITEHSQLRQGLGKTLYLLANYYSVMHETVRARVRGTEGDFANKDSPGYKLDKVRYKVFSKCTVLLAGLQAQSSFVKYDLPIGGKFPHAQYQQVIARMRSAMNFMALVSLASATFSELQEADINDKEHSSEWLRNFRRLIGEANVTSEAVTTLLSLLSASVSSGSPLPPYLRVPEPFMLSQKLDEMDQDILNVRHIAEPGYASFAVIQIGTRCIIDDLREILGIVKELVGELDFSYHVVSTTDGTRGGEGEVAVYPAGAGQAGGVKLD</sequence>
<evidence type="ECO:0000256" key="5">
    <source>
        <dbReference type="SAM" id="MobiDB-lite"/>
    </source>
</evidence>
<evidence type="ECO:0000259" key="9">
    <source>
        <dbReference type="Pfam" id="PF13515"/>
    </source>
</evidence>
<keyword evidence="3 6" id="KW-1133">Transmembrane helix</keyword>
<dbReference type="InterPro" id="IPR018820">
    <property type="entry name" value="BRE4-related_DUF2421"/>
</dbReference>
<dbReference type="InterPro" id="IPR049453">
    <property type="entry name" value="Memb_transporter_dom"/>
</dbReference>
<evidence type="ECO:0000256" key="4">
    <source>
        <dbReference type="ARBA" id="ARBA00023136"/>
    </source>
</evidence>
<organism evidence="10 11">
    <name type="scientific">Meristemomyces frigidus</name>
    <dbReference type="NCBI Taxonomy" id="1508187"/>
    <lineage>
        <taxon>Eukaryota</taxon>
        <taxon>Fungi</taxon>
        <taxon>Dikarya</taxon>
        <taxon>Ascomycota</taxon>
        <taxon>Pezizomycotina</taxon>
        <taxon>Dothideomycetes</taxon>
        <taxon>Dothideomycetidae</taxon>
        <taxon>Mycosphaerellales</taxon>
        <taxon>Teratosphaeriaceae</taxon>
        <taxon>Meristemomyces</taxon>
    </lineage>
</organism>
<name>A0AAN7TR12_9PEZI</name>
<feature type="domain" description="Putative ER transporter 6TM N-terminal" evidence="8">
    <location>
        <begin position="62"/>
        <end position="450"/>
    </location>
</feature>
<accession>A0AAN7TR12</accession>
<evidence type="ECO:0000256" key="1">
    <source>
        <dbReference type="ARBA" id="ARBA00004141"/>
    </source>
</evidence>
<keyword evidence="2 6" id="KW-0812">Transmembrane</keyword>
<dbReference type="Pfam" id="PF10334">
    <property type="entry name" value="BRE4"/>
    <property type="match status" value="1"/>
</dbReference>
<evidence type="ECO:0000313" key="10">
    <source>
        <dbReference type="EMBL" id="KAK5118908.1"/>
    </source>
</evidence>
<evidence type="ECO:0000256" key="6">
    <source>
        <dbReference type="SAM" id="Phobius"/>
    </source>
</evidence>
<dbReference type="PANTHER" id="PTHR37994:SF4">
    <property type="entry name" value="ER TRANSPORTER 6TM N-TERMINAL DOMAIN-CONTAINING PROTEIN-RELATED"/>
    <property type="match status" value="1"/>
</dbReference>
<feature type="domain" description="DUF2421" evidence="7">
    <location>
        <begin position="825"/>
        <end position="1057"/>
    </location>
</feature>
<dbReference type="Pfam" id="PF13515">
    <property type="entry name" value="FUSC_2"/>
    <property type="match status" value="1"/>
</dbReference>
<evidence type="ECO:0000313" key="11">
    <source>
        <dbReference type="Proteomes" id="UP001310890"/>
    </source>
</evidence>
<comment type="caution">
    <text evidence="10">The sequence shown here is derived from an EMBL/GenBank/DDBJ whole genome shotgun (WGS) entry which is preliminary data.</text>
</comment>
<evidence type="ECO:0008006" key="12">
    <source>
        <dbReference type="Google" id="ProtNLM"/>
    </source>
</evidence>
<comment type="subcellular location">
    <subcellularLocation>
        <location evidence="1">Membrane</location>
        <topology evidence="1">Multi-pass membrane protein</topology>
    </subcellularLocation>
</comment>
<evidence type="ECO:0000256" key="2">
    <source>
        <dbReference type="ARBA" id="ARBA00022692"/>
    </source>
</evidence>